<feature type="compositionally biased region" description="Basic and acidic residues" evidence="6">
    <location>
        <begin position="598"/>
        <end position="608"/>
    </location>
</feature>
<evidence type="ECO:0000313" key="10">
    <source>
        <dbReference type="Proteomes" id="UP000694404"/>
    </source>
</evidence>
<dbReference type="PANTHER" id="PTHR14555:SF6">
    <property type="entry name" value="RAB EFFECTOR MYRIP"/>
    <property type="match status" value="1"/>
</dbReference>
<dbReference type="InterPro" id="IPR006788">
    <property type="entry name" value="Myrip/Melanophilin"/>
</dbReference>
<evidence type="ECO:0000256" key="3">
    <source>
        <dbReference type="ARBA" id="ARBA00022771"/>
    </source>
</evidence>
<dbReference type="GO" id="GO:0030864">
    <property type="term" value="C:cortical actin cytoskeleton"/>
    <property type="evidence" value="ECO:0007669"/>
    <property type="project" value="TreeGrafter"/>
</dbReference>
<dbReference type="Pfam" id="PF04698">
    <property type="entry name" value="Rab_eff_C"/>
    <property type="match status" value="1"/>
</dbReference>
<feature type="region of interest" description="Disordered" evidence="6">
    <location>
        <begin position="584"/>
        <end position="619"/>
    </location>
</feature>
<feature type="compositionally biased region" description="Polar residues" evidence="6">
    <location>
        <begin position="775"/>
        <end position="785"/>
    </location>
</feature>
<dbReference type="Ensembl" id="ENSCABT00000018903.1">
    <property type="protein sequence ID" value="ENSCABP00000017253.1"/>
    <property type="gene ID" value="ENSCABG00000012528.1"/>
</dbReference>
<keyword evidence="2" id="KW-0963">Cytoplasm</keyword>
<keyword evidence="10" id="KW-1185">Reference proteome</keyword>
<dbReference type="Gene3D" id="3.30.40.10">
    <property type="entry name" value="Zinc/RING finger domain, C3HC4 (zinc finger)"/>
    <property type="match status" value="1"/>
</dbReference>
<name>A0A8C0H6J5_CHEAB</name>
<dbReference type="InterPro" id="IPR013083">
    <property type="entry name" value="Znf_RING/FYVE/PHD"/>
</dbReference>
<proteinExistence type="predicted"/>
<organism evidence="9 10">
    <name type="scientific">Chelonoidis abingdonii</name>
    <name type="common">Abingdon island giant tortoise</name>
    <name type="synonym">Testudo abingdonii</name>
    <dbReference type="NCBI Taxonomy" id="106734"/>
    <lineage>
        <taxon>Eukaryota</taxon>
        <taxon>Metazoa</taxon>
        <taxon>Chordata</taxon>
        <taxon>Craniata</taxon>
        <taxon>Vertebrata</taxon>
        <taxon>Euteleostomi</taxon>
        <taxon>Archelosauria</taxon>
        <taxon>Testudinata</taxon>
        <taxon>Testudines</taxon>
        <taxon>Cryptodira</taxon>
        <taxon>Durocryptodira</taxon>
        <taxon>Testudinoidea</taxon>
        <taxon>Testudinidae</taxon>
        <taxon>Chelonoidis</taxon>
    </lineage>
</organism>
<dbReference type="GO" id="GO:0003779">
    <property type="term" value="F:actin binding"/>
    <property type="evidence" value="ECO:0007669"/>
    <property type="project" value="TreeGrafter"/>
</dbReference>
<keyword evidence="3" id="KW-0479">Metal-binding</keyword>
<accession>A0A8C0H6J5</accession>
<keyword evidence="5" id="KW-0175">Coiled coil</keyword>
<evidence type="ECO:0000256" key="4">
    <source>
        <dbReference type="ARBA" id="ARBA00022833"/>
    </source>
</evidence>
<evidence type="ECO:0000259" key="8">
    <source>
        <dbReference type="Pfam" id="PF04698"/>
    </source>
</evidence>
<dbReference type="InterPro" id="IPR011011">
    <property type="entry name" value="Znf_FYVE_PHD"/>
</dbReference>
<dbReference type="FunFam" id="3.30.40.10:FF:000018">
    <property type="entry name" value="Synaptotagmin-like 5, isoform CRA_a"/>
    <property type="match status" value="1"/>
</dbReference>
<dbReference type="InterPro" id="IPR051745">
    <property type="entry name" value="Intracell_Transport_Effector"/>
</dbReference>
<keyword evidence="4" id="KW-0862">Zinc</keyword>
<dbReference type="InterPro" id="IPR041282">
    <property type="entry name" value="FYVE_2"/>
</dbReference>
<evidence type="ECO:0000256" key="2">
    <source>
        <dbReference type="ARBA" id="ARBA00022490"/>
    </source>
</evidence>
<dbReference type="PANTHER" id="PTHR14555">
    <property type="entry name" value="MYELIN-ASSOCIATED OLIGODENDROCYTIC BASIC PROTEIN MOBP -RELATED"/>
    <property type="match status" value="1"/>
</dbReference>
<evidence type="ECO:0000256" key="5">
    <source>
        <dbReference type="SAM" id="Coils"/>
    </source>
</evidence>
<evidence type="ECO:0000313" key="9">
    <source>
        <dbReference type="Ensembl" id="ENSCABP00000017253.1"/>
    </source>
</evidence>
<dbReference type="SUPFAM" id="SSF57903">
    <property type="entry name" value="FYVE/PHD zinc finger"/>
    <property type="match status" value="1"/>
</dbReference>
<feature type="region of interest" description="Disordered" evidence="6">
    <location>
        <begin position="520"/>
        <end position="546"/>
    </location>
</feature>
<comment type="subcellular location">
    <subcellularLocation>
        <location evidence="1">Cytoplasm</location>
        <location evidence="1">Perinuclear region</location>
    </subcellularLocation>
</comment>
<reference evidence="9" key="2">
    <citation type="submission" date="2025-09" db="UniProtKB">
        <authorList>
            <consortium name="Ensembl"/>
        </authorList>
    </citation>
    <scope>IDENTIFICATION</scope>
</reference>
<keyword evidence="3" id="KW-0863">Zinc-finger</keyword>
<feature type="coiled-coil region" evidence="5">
    <location>
        <begin position="700"/>
        <end position="743"/>
    </location>
</feature>
<evidence type="ECO:0000256" key="1">
    <source>
        <dbReference type="ARBA" id="ARBA00004556"/>
    </source>
</evidence>
<feature type="region of interest" description="Disordered" evidence="6">
    <location>
        <begin position="445"/>
        <end position="471"/>
    </location>
</feature>
<dbReference type="GO" id="GO:0008270">
    <property type="term" value="F:zinc ion binding"/>
    <property type="evidence" value="ECO:0007669"/>
    <property type="project" value="UniProtKB-KW"/>
</dbReference>
<dbReference type="Proteomes" id="UP000694404">
    <property type="component" value="Unplaced"/>
</dbReference>
<feature type="domain" description="Rab effector MyRIP/Melanophilin" evidence="8">
    <location>
        <begin position="124"/>
        <end position="848"/>
    </location>
</feature>
<dbReference type="Pfam" id="PF02318">
    <property type="entry name" value="FYVE_2"/>
    <property type="match status" value="1"/>
</dbReference>
<dbReference type="GO" id="GO:0048471">
    <property type="term" value="C:perinuclear region of cytoplasm"/>
    <property type="evidence" value="ECO:0007669"/>
    <property type="project" value="UniProtKB-SubCell"/>
</dbReference>
<reference evidence="9" key="1">
    <citation type="submission" date="2025-08" db="UniProtKB">
        <authorList>
            <consortium name="Ensembl"/>
        </authorList>
    </citation>
    <scope>IDENTIFICATION</scope>
</reference>
<feature type="domain" description="FYVE-type zinc finger" evidence="7">
    <location>
        <begin position="10"/>
        <end position="97"/>
    </location>
</feature>
<feature type="compositionally biased region" description="Basic and acidic residues" evidence="6">
    <location>
        <begin position="523"/>
        <end position="533"/>
    </location>
</feature>
<evidence type="ECO:0000259" key="7">
    <source>
        <dbReference type="Pfam" id="PF02318"/>
    </source>
</evidence>
<feature type="region of interest" description="Disordered" evidence="6">
    <location>
        <begin position="772"/>
        <end position="803"/>
    </location>
</feature>
<protein>
    <submittedName>
        <fullName evidence="9">Myosin VIIA and Rab interacting protein</fullName>
    </submittedName>
</protein>
<dbReference type="GeneTree" id="ENSGT00950000183138"/>
<dbReference type="AlphaFoldDB" id="A0A8C0H6J5"/>
<sequence length="848" mass="95728">SLEPVCLSLEMKQKLDEEGNKCSILSKQQKFNEHCCIRCCSPFTFLINSKRQCQDCKYNICKNCSSYQKKDKAWLCNVCQQARLLRTQSLEWYYNNVKSRFKRFGSAKVLKNLYRKHRLESGACSEIIEGSFFEGSIENEGSICGSDSTFYRQTEGHSMMDTLAVALRVAEEAVEEAISKAETYGESLDKQNEACYLREHKEELIEELATTIVQKIIRKQKSKAEQAEADFDWPQSRSSGLASVAVSDQSMLTFPGSRRGSYTLWVSDQTQPSKFSAARNWKIEIPEMAVLTRMLNANIQSMSIKPKEEHKLSALPSWKSVDRLNETSPPPVLQSTDGNWVALQSITLPRPRMLVKPKSQVFKALENESSIVSAYDEMGSDSEDDYDWNVGLNKLRRRPKQLSEESYYTDSQCNTEWAYGSDPYHPVTSPSSGLYTNTETLYSDSETSSVNSSKEARESSKLPWLQRRTQNDKPIVEKGHLHGELDVNFNPQADSLEYSDSSETEEVHYDLEKRSKRWRKSKLVSEELSEGKNHTKTHRKNLSTNQISEDLSEADISSEDQHHKIQTDLVEEKLKSELFELAAKMSDKETSSDEEQESEPRTESETQKESLSSEENGKNVQEELKKKYSAVSLCNISTEVLRVINATEELIAESTGPCDFPADDSGRGAFPLGTDSVRLDEQLTILEENVYLTAGTVYGLEGQLNELEDAARKINSVTAESELADLEDQVATAAAQVHHAELQISDIESRISALSVAGLNVAPCVHLTRKRDQKQMNQMQTIDTSRQQRRKLPAPPVKGENIDASPVTTVKTFNRNFMLQGSLPQRTKERKSTAKDLMEPTVGSAVMY</sequence>
<evidence type="ECO:0000256" key="6">
    <source>
        <dbReference type="SAM" id="MobiDB-lite"/>
    </source>
</evidence>
<dbReference type="GO" id="GO:0017022">
    <property type="term" value="F:myosin binding"/>
    <property type="evidence" value="ECO:0007669"/>
    <property type="project" value="TreeGrafter"/>
</dbReference>